<dbReference type="Proteomes" id="UP000016649">
    <property type="component" value="Unassembled WGS sequence"/>
</dbReference>
<dbReference type="InterPro" id="IPR007167">
    <property type="entry name" value="Fe-transptr_FeoA-like"/>
</dbReference>
<dbReference type="PANTHER" id="PTHR42954:SF2">
    <property type="entry name" value="FE(2+) TRANSPORT PROTEIN A"/>
    <property type="match status" value="1"/>
</dbReference>
<dbReference type="InterPro" id="IPR052713">
    <property type="entry name" value="FeoA"/>
</dbReference>
<dbReference type="InterPro" id="IPR038157">
    <property type="entry name" value="FeoA_core_dom"/>
</dbReference>
<gene>
    <name evidence="3" type="ORF">HMPREF9193_01978</name>
</gene>
<keyword evidence="4" id="KW-1185">Reference proteome</keyword>
<reference evidence="3 4" key="1">
    <citation type="submission" date="2013-08" db="EMBL/GenBank/DDBJ databases">
        <authorList>
            <person name="Weinstock G."/>
            <person name="Sodergren E."/>
            <person name="Wylie T."/>
            <person name="Fulton L."/>
            <person name="Fulton R."/>
            <person name="Fronick C."/>
            <person name="O'Laughlin M."/>
            <person name="Godfrey J."/>
            <person name="Miner T."/>
            <person name="Herter B."/>
            <person name="Appelbaum E."/>
            <person name="Cordes M."/>
            <person name="Lek S."/>
            <person name="Wollam A."/>
            <person name="Pepin K.H."/>
            <person name="Palsikar V.B."/>
            <person name="Mitreva M."/>
            <person name="Wilson R.K."/>
        </authorList>
    </citation>
    <scope>NUCLEOTIDE SEQUENCE [LARGE SCALE GENOMIC DNA]</scope>
    <source>
        <strain evidence="3 4">ATCC 700332</strain>
    </source>
</reference>
<evidence type="ECO:0000313" key="3">
    <source>
        <dbReference type="EMBL" id="ERJ91754.1"/>
    </source>
</evidence>
<dbReference type="PANTHER" id="PTHR42954">
    <property type="entry name" value="FE(2+) TRANSPORT PROTEIN A"/>
    <property type="match status" value="1"/>
</dbReference>
<dbReference type="EMBL" id="AWVH01000043">
    <property type="protein sequence ID" value="ERJ91754.1"/>
    <property type="molecule type" value="Genomic_DNA"/>
</dbReference>
<name>A0ABN0NWR8_TRELE</name>
<organism evidence="3 4">
    <name type="scientific">Treponema lecithinolyticum ATCC 700332</name>
    <dbReference type="NCBI Taxonomy" id="1321815"/>
    <lineage>
        <taxon>Bacteria</taxon>
        <taxon>Pseudomonadati</taxon>
        <taxon>Spirochaetota</taxon>
        <taxon>Spirochaetia</taxon>
        <taxon>Spirochaetales</taxon>
        <taxon>Treponemataceae</taxon>
        <taxon>Treponema</taxon>
    </lineage>
</organism>
<dbReference type="InterPro" id="IPR008988">
    <property type="entry name" value="Transcriptional_repressor_C"/>
</dbReference>
<evidence type="ECO:0000259" key="2">
    <source>
        <dbReference type="SMART" id="SM00899"/>
    </source>
</evidence>
<sequence>MYVKENKMTLDELNEGEEGIIDEMGVEGVTLQRLVSLGFIPGTAVSIVRKAPFLDPFDISICGSMVAVRKDEARRIFVQKKGK</sequence>
<evidence type="ECO:0000256" key="1">
    <source>
        <dbReference type="ARBA" id="ARBA00023004"/>
    </source>
</evidence>
<comment type="caution">
    <text evidence="3">The sequence shown here is derived from an EMBL/GenBank/DDBJ whole genome shotgun (WGS) entry which is preliminary data.</text>
</comment>
<dbReference type="SMART" id="SM00899">
    <property type="entry name" value="FeoA"/>
    <property type="match status" value="1"/>
</dbReference>
<accession>A0ABN0NWR8</accession>
<feature type="domain" description="Ferrous iron transporter FeoA-like" evidence="2">
    <location>
        <begin position="8"/>
        <end position="80"/>
    </location>
</feature>
<dbReference type="SUPFAM" id="SSF50037">
    <property type="entry name" value="C-terminal domain of transcriptional repressors"/>
    <property type="match status" value="1"/>
</dbReference>
<evidence type="ECO:0000313" key="4">
    <source>
        <dbReference type="Proteomes" id="UP000016649"/>
    </source>
</evidence>
<keyword evidence="1" id="KW-0408">Iron</keyword>
<dbReference type="Pfam" id="PF04023">
    <property type="entry name" value="FeoA"/>
    <property type="match status" value="1"/>
</dbReference>
<proteinExistence type="predicted"/>
<protein>
    <submittedName>
        <fullName evidence="3">FeoA domain protein</fullName>
    </submittedName>
</protein>
<dbReference type="Gene3D" id="2.30.30.90">
    <property type="match status" value="1"/>
</dbReference>